<dbReference type="SMART" id="SM00248">
    <property type="entry name" value="ANK"/>
    <property type="match status" value="3"/>
</dbReference>
<dbReference type="AlphaFoldDB" id="A0A0S4WZN5"/>
<dbReference type="InterPro" id="IPR002110">
    <property type="entry name" value="Ankyrin_rpt"/>
</dbReference>
<dbReference type="Pfam" id="PF00023">
    <property type="entry name" value="Ank"/>
    <property type="match status" value="1"/>
</dbReference>
<reference evidence="1" key="1">
    <citation type="submission" date="2015-10" db="EMBL/GenBank/DDBJ databases">
        <authorList>
            <person name="Gilbert D.G."/>
        </authorList>
    </citation>
    <scope>NUCLEOTIDE SEQUENCE</scope>
    <source>
        <strain evidence="1">Phyl III-seqv23</strain>
    </source>
</reference>
<organism evidence="1">
    <name type="scientific">Ralstonia solanacearum</name>
    <name type="common">Pseudomonas solanacearum</name>
    <dbReference type="NCBI Taxonomy" id="305"/>
    <lineage>
        <taxon>Bacteria</taxon>
        <taxon>Pseudomonadati</taxon>
        <taxon>Pseudomonadota</taxon>
        <taxon>Betaproteobacteria</taxon>
        <taxon>Burkholderiales</taxon>
        <taxon>Burkholderiaceae</taxon>
        <taxon>Ralstonia</taxon>
        <taxon>Ralstonia solanacearum species complex</taxon>
    </lineage>
</organism>
<dbReference type="PANTHER" id="PTHR24118">
    <property type="entry name" value="POTE ANKYRIN DOMAIN"/>
    <property type="match status" value="1"/>
</dbReference>
<name>A0A0S4WZN5_RALSL</name>
<sequence>MKAIRIALAWIFAASLSATQGCFAAGSCLPKTSAEAVNAIGRGEIARLVHCGLDPNQSLMLGGEPVTPLVFAASLGKPEIVEQVIRAGADPNYSVPGDMPLPPLEVALSNSKYAAAMVLLRNGARGDYTLAGSGATALMTLAFNRAGDQEQVANMVRALIEHGAQLNAQDTKGNTALHLAARMGSGVLLRSLLRRGADRCIRNAKGLYPKDLVKTPDDQKLAGDLSAACPSEAAAAQPRTQGGRQ</sequence>
<dbReference type="InterPro" id="IPR036770">
    <property type="entry name" value="Ankyrin_rpt-contain_sf"/>
</dbReference>
<dbReference type="PROSITE" id="PS50297">
    <property type="entry name" value="ANK_REP_REGION"/>
    <property type="match status" value="2"/>
</dbReference>
<dbReference type="EMBL" id="LN899820">
    <property type="protein sequence ID" value="CUV56975.1"/>
    <property type="molecule type" value="Genomic_DNA"/>
</dbReference>
<dbReference type="PROSITE" id="PS50088">
    <property type="entry name" value="ANK_REPEAT"/>
    <property type="match status" value="3"/>
</dbReference>
<evidence type="ECO:0000313" key="1">
    <source>
        <dbReference type="EMBL" id="CUV56975.1"/>
    </source>
</evidence>
<gene>
    <name evidence="1" type="ORF">RUN215_v1_1060019</name>
</gene>
<protein>
    <submittedName>
        <fullName evidence="1">Uncharacterized protein</fullName>
    </submittedName>
</protein>
<dbReference type="Pfam" id="PF12796">
    <property type="entry name" value="Ank_2"/>
    <property type="match status" value="1"/>
</dbReference>
<accession>A0A0S4WZN5</accession>
<dbReference type="Gene3D" id="1.25.40.20">
    <property type="entry name" value="Ankyrin repeat-containing domain"/>
    <property type="match status" value="1"/>
</dbReference>
<dbReference type="PROSITE" id="PS51257">
    <property type="entry name" value="PROKAR_LIPOPROTEIN"/>
    <property type="match status" value="1"/>
</dbReference>
<proteinExistence type="predicted"/>
<dbReference type="SUPFAM" id="SSF48403">
    <property type="entry name" value="Ankyrin repeat"/>
    <property type="match status" value="1"/>
</dbReference>
<dbReference type="PANTHER" id="PTHR24118:SF99">
    <property type="entry name" value="POTE ANKYRIN DOMAIN FAMILY MEMBER 3C-RELATED"/>
    <property type="match status" value="1"/>
</dbReference>